<dbReference type="RefSeq" id="XP_020859631.1">
    <property type="nucleotide sequence ID" value="XM_021003972.1"/>
</dbReference>
<dbReference type="SUPFAM" id="SSF57850">
    <property type="entry name" value="RING/U-box"/>
    <property type="match status" value="1"/>
</dbReference>
<dbReference type="SUPFAM" id="SSF57845">
    <property type="entry name" value="B-box zinc-binding domain"/>
    <property type="match status" value="1"/>
</dbReference>
<evidence type="ECO:0000313" key="19">
    <source>
        <dbReference type="RefSeq" id="XP_020859642.1"/>
    </source>
</evidence>
<dbReference type="RefSeq" id="XP_020859638.1">
    <property type="nucleotide sequence ID" value="XM_021003979.1"/>
</dbReference>
<dbReference type="RefSeq" id="XP_020859628.1">
    <property type="nucleotide sequence ID" value="XM_021003969.1"/>
</dbReference>
<evidence type="ECO:0000313" key="21">
    <source>
        <dbReference type="RefSeq" id="XP_020859644.1"/>
    </source>
</evidence>
<evidence type="ECO:0000313" key="10">
    <source>
        <dbReference type="RefSeq" id="XP_020859631.1"/>
    </source>
</evidence>
<evidence type="ECO:0000256" key="4">
    <source>
        <dbReference type="PROSITE-ProRule" id="PRU00024"/>
    </source>
</evidence>
<dbReference type="GeneID" id="110220100"/>
<feature type="domain" description="B box-type" evidence="5">
    <location>
        <begin position="89"/>
        <end position="125"/>
    </location>
</feature>
<dbReference type="InterPro" id="IPR050143">
    <property type="entry name" value="TRIM/RBCC"/>
</dbReference>
<accession>A0A6P5LMI8</accession>
<dbReference type="InterPro" id="IPR000315">
    <property type="entry name" value="Znf_B-box"/>
</dbReference>
<evidence type="ECO:0000313" key="7">
    <source>
        <dbReference type="RefSeq" id="XP_020859628.1"/>
    </source>
</evidence>
<keyword evidence="6" id="KW-1185">Reference proteome</keyword>
<keyword evidence="3" id="KW-0862">Zinc</keyword>
<evidence type="ECO:0000256" key="2">
    <source>
        <dbReference type="ARBA" id="ARBA00022771"/>
    </source>
</evidence>
<dbReference type="InterPro" id="IPR013083">
    <property type="entry name" value="Znf_RING/FYVE/PHD"/>
</dbReference>
<evidence type="ECO:0000259" key="5">
    <source>
        <dbReference type="PROSITE" id="PS50119"/>
    </source>
</evidence>
<evidence type="ECO:0000313" key="13">
    <source>
        <dbReference type="RefSeq" id="XP_020859636.1"/>
    </source>
</evidence>
<reference evidence="7 8" key="1">
    <citation type="submission" date="2025-04" db="UniProtKB">
        <authorList>
            <consortium name="RefSeq"/>
        </authorList>
    </citation>
    <scope>IDENTIFICATION</scope>
    <source>
        <tissue evidence="7 8">Spleen</tissue>
    </source>
</reference>
<dbReference type="RefSeq" id="XP_020859640.1">
    <property type="nucleotide sequence ID" value="XM_021003981.1"/>
</dbReference>
<name>A0A6P5LMI8_PHACI</name>
<evidence type="ECO:0000313" key="20">
    <source>
        <dbReference type="RefSeq" id="XP_020859643.1"/>
    </source>
</evidence>
<evidence type="ECO:0000313" key="17">
    <source>
        <dbReference type="RefSeq" id="XP_020859640.1"/>
    </source>
</evidence>
<dbReference type="RefSeq" id="XP_020859644.1">
    <property type="nucleotide sequence ID" value="XM_021003985.1"/>
</dbReference>
<dbReference type="PROSITE" id="PS50119">
    <property type="entry name" value="ZF_BBOX"/>
    <property type="match status" value="1"/>
</dbReference>
<organism evidence="6 9">
    <name type="scientific">Phascolarctos cinereus</name>
    <name type="common">Koala</name>
    <dbReference type="NCBI Taxonomy" id="38626"/>
    <lineage>
        <taxon>Eukaryota</taxon>
        <taxon>Metazoa</taxon>
        <taxon>Chordata</taxon>
        <taxon>Craniata</taxon>
        <taxon>Vertebrata</taxon>
        <taxon>Euteleostomi</taxon>
        <taxon>Mammalia</taxon>
        <taxon>Metatheria</taxon>
        <taxon>Diprotodontia</taxon>
        <taxon>Phascolarctidae</taxon>
        <taxon>Phascolarctos</taxon>
    </lineage>
</organism>
<dbReference type="Gene3D" id="3.30.40.10">
    <property type="entry name" value="Zinc/RING finger domain, C3HC4 (zinc finger)"/>
    <property type="match status" value="1"/>
</dbReference>
<dbReference type="RefSeq" id="XP_020859636.1">
    <property type="nucleotide sequence ID" value="XM_021003977.1"/>
</dbReference>
<dbReference type="RefSeq" id="XP_020859641.1">
    <property type="nucleotide sequence ID" value="XM_021003982.1"/>
</dbReference>
<evidence type="ECO:0000313" key="12">
    <source>
        <dbReference type="RefSeq" id="XP_020859633.1"/>
    </source>
</evidence>
<dbReference type="SMART" id="SM00336">
    <property type="entry name" value="BBOX"/>
    <property type="match status" value="1"/>
</dbReference>
<keyword evidence="1" id="KW-0479">Metal-binding</keyword>
<dbReference type="Gene3D" id="3.30.160.60">
    <property type="entry name" value="Classic Zinc Finger"/>
    <property type="match status" value="1"/>
</dbReference>
<evidence type="ECO:0000313" key="16">
    <source>
        <dbReference type="RefSeq" id="XP_020859639.1"/>
    </source>
</evidence>
<dbReference type="RefSeq" id="XP_020859633.1">
    <property type="nucleotide sequence ID" value="XM_021003974.1"/>
</dbReference>
<dbReference type="RefSeq" id="XP_020859643.1">
    <property type="nucleotide sequence ID" value="XM_021003984.1"/>
</dbReference>
<evidence type="ECO:0000313" key="8">
    <source>
        <dbReference type="RefSeq" id="XP_020859629.1"/>
    </source>
</evidence>
<evidence type="ECO:0000313" key="15">
    <source>
        <dbReference type="RefSeq" id="XP_020859638.1"/>
    </source>
</evidence>
<dbReference type="RefSeq" id="XP_020859632.1">
    <property type="nucleotide sequence ID" value="XM_021003973.1"/>
</dbReference>
<dbReference type="RefSeq" id="XP_020859637.1">
    <property type="nucleotide sequence ID" value="XM_021003978.1"/>
</dbReference>
<dbReference type="KEGG" id="pcw:110220102"/>
<evidence type="ECO:0000313" key="6">
    <source>
        <dbReference type="Proteomes" id="UP000515140"/>
    </source>
</evidence>
<dbReference type="RefSeq" id="XP_020859645.1">
    <property type="nucleotide sequence ID" value="XM_021003986.1"/>
</dbReference>
<evidence type="ECO:0000313" key="11">
    <source>
        <dbReference type="RefSeq" id="XP_020859632.1"/>
    </source>
</evidence>
<dbReference type="RefSeq" id="XP_020859642.1">
    <property type="nucleotide sequence ID" value="XM_021003983.1"/>
</dbReference>
<dbReference type="RefSeq" id="XP_020859630.1">
    <property type="nucleotide sequence ID" value="XM_021003971.1"/>
</dbReference>
<evidence type="ECO:0000313" key="22">
    <source>
        <dbReference type="RefSeq" id="XP_020859645.1"/>
    </source>
</evidence>
<dbReference type="GO" id="GO:0008270">
    <property type="term" value="F:zinc ion binding"/>
    <property type="evidence" value="ECO:0007669"/>
    <property type="project" value="UniProtKB-KW"/>
</dbReference>
<sequence>MKKRREPVSEGAESAWTLSRGLQDLLTCPACGGFFSDPVTEHSGDTFCRDCLPQKSQPAYLHTNWKMQNLVRLAKQLLEEPQATLEGWCAKHQENWSFFCREDNEKICLVCHYSILHQGHTLTQLQDLDTKQEEGALDTDQSRSCRKPSLAHCPQLTSLSRAPQAGLNPPTERPASVPHLFLGRLALLFPDASPVLPFVLVEQKSPQLVLGGGLLSTV</sequence>
<protein>
    <submittedName>
        <fullName evidence="7 8">E3 ubiquitin-protein ligase TRIM4-like isoform X1</fullName>
    </submittedName>
</protein>
<dbReference type="KEGG" id="pcw:110220100"/>
<dbReference type="Proteomes" id="UP000515140">
    <property type="component" value="Unplaced"/>
</dbReference>
<gene>
    <name evidence="7 8 9 10 11 12" type="primary">LOC110220100</name>
    <name evidence="13 14 15 16 17 18 19 20 21 22" type="synonym">LOC110220102</name>
</gene>
<evidence type="ECO:0000313" key="18">
    <source>
        <dbReference type="RefSeq" id="XP_020859641.1"/>
    </source>
</evidence>
<dbReference type="RefSeq" id="XP_020859629.1">
    <property type="nucleotide sequence ID" value="XM_021003970.1"/>
</dbReference>
<evidence type="ECO:0000256" key="3">
    <source>
        <dbReference type="ARBA" id="ARBA00022833"/>
    </source>
</evidence>
<proteinExistence type="predicted"/>
<dbReference type="RefSeq" id="XP_020859639.1">
    <property type="nucleotide sequence ID" value="XM_021003980.1"/>
</dbReference>
<evidence type="ECO:0000256" key="1">
    <source>
        <dbReference type="ARBA" id="ARBA00022723"/>
    </source>
</evidence>
<evidence type="ECO:0000313" key="14">
    <source>
        <dbReference type="RefSeq" id="XP_020859637.1"/>
    </source>
</evidence>
<dbReference type="PANTHER" id="PTHR24103">
    <property type="entry name" value="E3 UBIQUITIN-PROTEIN LIGASE TRIM"/>
    <property type="match status" value="1"/>
</dbReference>
<keyword evidence="2 4" id="KW-0863">Zinc-finger</keyword>
<dbReference type="AlphaFoldDB" id="A0A6P5LMI8"/>
<evidence type="ECO:0000313" key="9">
    <source>
        <dbReference type="RefSeq" id="XP_020859630.1"/>
    </source>
</evidence>
<dbReference type="Pfam" id="PF00643">
    <property type="entry name" value="zf-B_box"/>
    <property type="match status" value="1"/>
</dbReference>